<dbReference type="Proteomes" id="UP000199360">
    <property type="component" value="Unassembled WGS sequence"/>
</dbReference>
<sequence>MSFSVEPGALERAASRISDASTDARAAKAYIARHTDMPWYGQGLLNEAWPAHQRLVDEMNKRLGHLVELLEQSRDALHRTATHYRHTDARSAGRLDATYPSVDRGEDTMAGEKPPTRYFP</sequence>
<proteinExistence type="predicted"/>
<keyword evidence="3" id="KW-1185">Reference proteome</keyword>
<name>A0A1C5I4D4_9ACTN</name>
<feature type="region of interest" description="Disordered" evidence="1">
    <location>
        <begin position="83"/>
        <end position="120"/>
    </location>
</feature>
<organism evidence="2 3">
    <name type="scientific">Micromonospora humi</name>
    <dbReference type="NCBI Taxonomy" id="745366"/>
    <lineage>
        <taxon>Bacteria</taxon>
        <taxon>Bacillati</taxon>
        <taxon>Actinomycetota</taxon>
        <taxon>Actinomycetes</taxon>
        <taxon>Micromonosporales</taxon>
        <taxon>Micromonosporaceae</taxon>
        <taxon>Micromonospora</taxon>
    </lineage>
</organism>
<evidence type="ECO:0000313" key="3">
    <source>
        <dbReference type="Proteomes" id="UP000199360"/>
    </source>
</evidence>
<gene>
    <name evidence="2" type="ORF">GA0070213_104423</name>
</gene>
<dbReference type="InterPro" id="IPR036689">
    <property type="entry name" value="ESAT-6-like_sf"/>
</dbReference>
<dbReference type="STRING" id="745366.GA0070213_104423"/>
<dbReference type="EMBL" id="FMDM01000004">
    <property type="protein sequence ID" value="SCG53065.1"/>
    <property type="molecule type" value="Genomic_DNA"/>
</dbReference>
<protein>
    <submittedName>
        <fullName evidence="2">Uncharacterized conserved protein YukE</fullName>
    </submittedName>
</protein>
<dbReference type="AlphaFoldDB" id="A0A1C5I4D4"/>
<evidence type="ECO:0000313" key="2">
    <source>
        <dbReference type="EMBL" id="SCG53065.1"/>
    </source>
</evidence>
<evidence type="ECO:0000256" key="1">
    <source>
        <dbReference type="SAM" id="MobiDB-lite"/>
    </source>
</evidence>
<dbReference type="RefSeq" id="WP_091061379.1">
    <property type="nucleotide sequence ID" value="NZ_FMDM01000004.1"/>
</dbReference>
<reference evidence="3" key="1">
    <citation type="submission" date="2016-06" db="EMBL/GenBank/DDBJ databases">
        <authorList>
            <person name="Varghese N."/>
            <person name="Submissions Spin"/>
        </authorList>
    </citation>
    <scope>NUCLEOTIDE SEQUENCE [LARGE SCALE GENOMIC DNA]</scope>
    <source>
        <strain evidence="3">DSM 45647</strain>
    </source>
</reference>
<dbReference type="SUPFAM" id="SSF140453">
    <property type="entry name" value="EsxAB dimer-like"/>
    <property type="match status" value="1"/>
</dbReference>
<dbReference type="OrthoDB" id="3692598at2"/>
<dbReference type="Gene3D" id="1.10.287.1060">
    <property type="entry name" value="ESAT-6-like"/>
    <property type="match status" value="1"/>
</dbReference>
<accession>A0A1C5I4D4</accession>